<protein>
    <submittedName>
        <fullName evidence="4">Toxin Cry1Ac domain D-VI-related protein</fullName>
    </submittedName>
</protein>
<evidence type="ECO:0000259" key="3">
    <source>
        <dbReference type="Pfam" id="PF18449"/>
    </source>
</evidence>
<evidence type="ECO:0000313" key="4">
    <source>
        <dbReference type="EMBL" id="MFC6181892.1"/>
    </source>
</evidence>
<dbReference type="Gene3D" id="3.40.10.10">
    <property type="entry name" value="DNA Methylphosphotriester Repair Domain"/>
    <property type="match status" value="1"/>
</dbReference>
<feature type="signal peptide" evidence="2">
    <location>
        <begin position="1"/>
        <end position="23"/>
    </location>
</feature>
<feature type="region of interest" description="Disordered" evidence="1">
    <location>
        <begin position="190"/>
        <end position="209"/>
    </location>
</feature>
<name>A0ABW1S387_9LACO</name>
<dbReference type="InterPro" id="IPR054544">
    <property type="entry name" value="Pest_crys_Cry1Aa_dom-IV"/>
</dbReference>
<evidence type="ECO:0000256" key="2">
    <source>
        <dbReference type="SAM" id="SignalP"/>
    </source>
</evidence>
<gene>
    <name evidence="4" type="ORF">ACFP5Y_11720</name>
</gene>
<keyword evidence="5" id="KW-1185">Reference proteome</keyword>
<feature type="compositionally biased region" description="Low complexity" evidence="1">
    <location>
        <begin position="190"/>
        <end position="200"/>
    </location>
</feature>
<organism evidence="4 5">
    <name type="scientific">Lactiplantibacillus daowaiensis</name>
    <dbReference type="NCBI Taxonomy" id="2559918"/>
    <lineage>
        <taxon>Bacteria</taxon>
        <taxon>Bacillati</taxon>
        <taxon>Bacillota</taxon>
        <taxon>Bacilli</taxon>
        <taxon>Lactobacillales</taxon>
        <taxon>Lactobacillaceae</taxon>
        <taxon>Lactiplantibacillus</taxon>
    </lineage>
</organism>
<dbReference type="InterPro" id="IPR035451">
    <property type="entry name" value="Ada-like_dom_sf"/>
</dbReference>
<accession>A0ABW1S387</accession>
<proteinExistence type="predicted"/>
<feature type="domain" description="Pesticidal crystal protein Cry1Aa" evidence="3">
    <location>
        <begin position="48"/>
        <end position="108"/>
    </location>
</feature>
<comment type="caution">
    <text evidence="4">The sequence shown here is derived from an EMBL/GenBank/DDBJ whole genome shotgun (WGS) entry which is preliminary data.</text>
</comment>
<sequence>MKPIFRKTILSLAVALMSGTLVGCGTTTNTASSTSHAKTSKVAKQSSKVSNAKLDVDALFTSDSHKKLISNLQKTDILAVRKEVNALPSSATKTTLLDNVKHALRLLPQQQAAEKSAAIASSKKAAAISESKASSEKIANSESKAASISESQQAVAESNSKSASRAVAKSASIAASSSRKAASQVATSQKAAATNTTTATSKDSNGQIYTKNQGKIVGNVNSHIYHVPGQAGYHMNASNAVYFNTEAEAQAQGYRKSLR</sequence>
<reference evidence="5" key="1">
    <citation type="journal article" date="2019" name="Int. J. Syst. Evol. Microbiol.">
        <title>The Global Catalogue of Microorganisms (GCM) 10K type strain sequencing project: providing services to taxonomists for standard genome sequencing and annotation.</title>
        <authorList>
            <consortium name="The Broad Institute Genomics Platform"/>
            <consortium name="The Broad Institute Genome Sequencing Center for Infectious Disease"/>
            <person name="Wu L."/>
            <person name="Ma J."/>
        </authorList>
    </citation>
    <scope>NUCLEOTIDE SEQUENCE [LARGE SCALE GENOMIC DNA]</scope>
    <source>
        <strain evidence="5">CCM 8933</strain>
    </source>
</reference>
<dbReference type="Pfam" id="PF18449">
    <property type="entry name" value="Endotoxin_C2"/>
    <property type="match status" value="1"/>
</dbReference>
<dbReference type="SUPFAM" id="SSF57884">
    <property type="entry name" value="Ada DNA repair protein, N-terminal domain (N-Ada 10)"/>
    <property type="match status" value="1"/>
</dbReference>
<dbReference type="RefSeq" id="WP_223876602.1">
    <property type="nucleotide sequence ID" value="NZ_BJDJ01000004.1"/>
</dbReference>
<dbReference type="Proteomes" id="UP001596282">
    <property type="component" value="Unassembled WGS sequence"/>
</dbReference>
<keyword evidence="2" id="KW-0732">Signal</keyword>
<dbReference type="PROSITE" id="PS51257">
    <property type="entry name" value="PROKAR_LIPOPROTEIN"/>
    <property type="match status" value="1"/>
</dbReference>
<dbReference type="EMBL" id="JBHSSC010000042">
    <property type="protein sequence ID" value="MFC6181892.1"/>
    <property type="molecule type" value="Genomic_DNA"/>
</dbReference>
<feature type="chain" id="PRO_5047029369" evidence="2">
    <location>
        <begin position="24"/>
        <end position="259"/>
    </location>
</feature>
<evidence type="ECO:0000313" key="5">
    <source>
        <dbReference type="Proteomes" id="UP001596282"/>
    </source>
</evidence>
<evidence type="ECO:0000256" key="1">
    <source>
        <dbReference type="SAM" id="MobiDB-lite"/>
    </source>
</evidence>